<dbReference type="Gene3D" id="3.40.50.970">
    <property type="match status" value="2"/>
</dbReference>
<evidence type="ECO:0000313" key="8">
    <source>
        <dbReference type="Proteomes" id="UP000092839"/>
    </source>
</evidence>
<dbReference type="PANTHER" id="PTHR18968:SF167">
    <property type="entry name" value="ACETOLACTATE SYNTHASE LARGE SUBUNIT ILVB2-RELATED"/>
    <property type="match status" value="1"/>
</dbReference>
<dbReference type="NCBIfam" id="NF006122">
    <property type="entry name" value="PRK08266.1"/>
    <property type="match status" value="1"/>
</dbReference>
<evidence type="ECO:0000256" key="3">
    <source>
        <dbReference type="RuleBase" id="RU362132"/>
    </source>
</evidence>
<dbReference type="InterPro" id="IPR045229">
    <property type="entry name" value="TPP_enz"/>
</dbReference>
<keyword evidence="2 3" id="KW-0786">Thiamine pyrophosphate</keyword>
<dbReference type="InterPro" id="IPR012000">
    <property type="entry name" value="Thiamin_PyroP_enz_cen_dom"/>
</dbReference>
<accession>A0A1B1UL78</accession>
<dbReference type="Pfam" id="PF02775">
    <property type="entry name" value="TPP_enzyme_C"/>
    <property type="match status" value="1"/>
</dbReference>
<evidence type="ECO:0000313" key="7">
    <source>
        <dbReference type="EMBL" id="ANW03493.1"/>
    </source>
</evidence>
<dbReference type="GO" id="GO:0005948">
    <property type="term" value="C:acetolactate synthase complex"/>
    <property type="evidence" value="ECO:0007669"/>
    <property type="project" value="TreeGrafter"/>
</dbReference>
<dbReference type="InterPro" id="IPR029035">
    <property type="entry name" value="DHS-like_NAD/FAD-binding_dom"/>
</dbReference>
<protein>
    <recommendedName>
        <fullName evidence="9">Acetolactate synthase</fullName>
    </recommendedName>
</protein>
<feature type="domain" description="Thiamine pyrophosphate enzyme central" evidence="4">
    <location>
        <begin position="193"/>
        <end position="316"/>
    </location>
</feature>
<dbReference type="PANTHER" id="PTHR18968">
    <property type="entry name" value="THIAMINE PYROPHOSPHATE ENZYMES"/>
    <property type="match status" value="1"/>
</dbReference>
<reference evidence="7 8" key="1">
    <citation type="submission" date="2016-07" db="EMBL/GenBank/DDBJ databases">
        <title>Complete genome sequence of Bradyrhizobium icense LMTR 13T, a potential inoculant strain isolated from lima bean (Phaseolus lunatus) in Peru.</title>
        <authorList>
            <person name="Ormeno-Orrillo E."/>
            <person name="Duran D."/>
            <person name="Rogel M.A."/>
            <person name="Rey L."/>
            <person name="Imperial J."/>
            <person name="Ruiz-Argueso T."/>
            <person name="Martinez-Romero E."/>
        </authorList>
    </citation>
    <scope>NUCLEOTIDE SEQUENCE [LARGE SCALE GENOMIC DNA]</scope>
    <source>
        <strain evidence="7 8">LMTR 13</strain>
    </source>
</reference>
<dbReference type="Proteomes" id="UP000092839">
    <property type="component" value="Chromosome"/>
</dbReference>
<dbReference type="GO" id="GO:0003984">
    <property type="term" value="F:acetolactate synthase activity"/>
    <property type="evidence" value="ECO:0007669"/>
    <property type="project" value="TreeGrafter"/>
</dbReference>
<dbReference type="KEGG" id="bic:LMTR13_28465"/>
<dbReference type="Gene3D" id="3.40.50.1220">
    <property type="entry name" value="TPP-binding domain"/>
    <property type="match status" value="1"/>
</dbReference>
<gene>
    <name evidence="7" type="ORF">LMTR13_28465</name>
</gene>
<dbReference type="InterPro" id="IPR011766">
    <property type="entry name" value="TPP_enzyme_TPP-bd"/>
</dbReference>
<dbReference type="GO" id="GO:0030976">
    <property type="term" value="F:thiamine pyrophosphate binding"/>
    <property type="evidence" value="ECO:0007669"/>
    <property type="project" value="InterPro"/>
</dbReference>
<dbReference type="GO" id="GO:0009099">
    <property type="term" value="P:L-valine biosynthetic process"/>
    <property type="evidence" value="ECO:0007669"/>
    <property type="project" value="TreeGrafter"/>
</dbReference>
<dbReference type="GO" id="GO:0009097">
    <property type="term" value="P:isoleucine biosynthetic process"/>
    <property type="evidence" value="ECO:0007669"/>
    <property type="project" value="TreeGrafter"/>
</dbReference>
<comment type="similarity">
    <text evidence="1 3">Belongs to the TPP enzyme family.</text>
</comment>
<evidence type="ECO:0000259" key="5">
    <source>
        <dbReference type="Pfam" id="PF02775"/>
    </source>
</evidence>
<dbReference type="InterPro" id="IPR000399">
    <property type="entry name" value="TPP-bd_CS"/>
</dbReference>
<feature type="domain" description="Thiamine pyrophosphate enzyme TPP-binding" evidence="5">
    <location>
        <begin position="385"/>
        <end position="523"/>
    </location>
</feature>
<name>A0A1B1UL78_9BRAD</name>
<dbReference type="GO" id="GO:0000287">
    <property type="term" value="F:magnesium ion binding"/>
    <property type="evidence" value="ECO:0007669"/>
    <property type="project" value="InterPro"/>
</dbReference>
<keyword evidence="8" id="KW-1185">Reference proteome</keyword>
<dbReference type="OrthoDB" id="4494979at2"/>
<evidence type="ECO:0000256" key="1">
    <source>
        <dbReference type="ARBA" id="ARBA00007812"/>
    </source>
</evidence>
<sequence length="543" mass="58059">MKSTSGGEAIVNGLVAHGVDTVFGLPGAQIYGLFDAFHQAQLKVIGARHEQACGYMAFGYARSSGKPGVFSVVPGPGVLNASAALLTAFGCNEPVLCLTGQVPTAFLGKGRGHLHEMPDQLATLRTFVKWAERIEYPDAAPSVVSRGFQEMLSGRRGPVSLEMPWDIFTQRAQVGASAVFDPFPAPQPDPDRIKAAAALIKDSKRPMIFVGSGAIHAREEILELAEMIDAPVVAFRSGRGIVSNAHELGLTMAAAYKLWPNTDLMIGIGTRMELPASGFRWPYQPKGLKSVRIDIDPAEMRRLASDVAVVADAKAGTADLVAAVKKAGYSRTSGRRGEIREATATAQQEIQKVQPQMAYLSILREVLPANAIVTDELSQVGFASWYGFPVYEPRTFITSGYQGTLGSGFPTALGAKVANPDRPVVAITGDGGFMFGVQELSTAVQFKIGVVTLVFNNNAYGNVRRDQRQHFDGRVVASDLVNPDFVKLAESFGAGAARVTSLDQFRPALEKALADGGPYVISVEVPTDSEVSPWAFIHPPKNA</sequence>
<evidence type="ECO:0000259" key="4">
    <source>
        <dbReference type="Pfam" id="PF00205"/>
    </source>
</evidence>
<dbReference type="Pfam" id="PF00205">
    <property type="entry name" value="TPP_enzyme_M"/>
    <property type="match status" value="1"/>
</dbReference>
<dbReference type="Pfam" id="PF02776">
    <property type="entry name" value="TPP_enzyme_N"/>
    <property type="match status" value="1"/>
</dbReference>
<proteinExistence type="inferred from homology"/>
<dbReference type="RefSeq" id="WP_065730669.1">
    <property type="nucleotide sequence ID" value="NZ_CP016428.1"/>
</dbReference>
<dbReference type="STRING" id="1274631.LMTR13_28465"/>
<dbReference type="SUPFAM" id="SSF52518">
    <property type="entry name" value="Thiamin diphosphate-binding fold (THDP-binding)"/>
    <property type="match status" value="2"/>
</dbReference>
<dbReference type="SUPFAM" id="SSF52467">
    <property type="entry name" value="DHS-like NAD/FAD-binding domain"/>
    <property type="match status" value="1"/>
</dbReference>
<organism evidence="7 8">
    <name type="scientific">Bradyrhizobium icense</name>
    <dbReference type="NCBI Taxonomy" id="1274631"/>
    <lineage>
        <taxon>Bacteria</taxon>
        <taxon>Pseudomonadati</taxon>
        <taxon>Pseudomonadota</taxon>
        <taxon>Alphaproteobacteria</taxon>
        <taxon>Hyphomicrobiales</taxon>
        <taxon>Nitrobacteraceae</taxon>
        <taxon>Bradyrhizobium</taxon>
    </lineage>
</organism>
<dbReference type="CDD" id="cd07035">
    <property type="entry name" value="TPP_PYR_POX_like"/>
    <property type="match status" value="1"/>
</dbReference>
<dbReference type="InterPro" id="IPR012001">
    <property type="entry name" value="Thiamin_PyroP_enz_TPP-bd_dom"/>
</dbReference>
<evidence type="ECO:0000259" key="6">
    <source>
        <dbReference type="Pfam" id="PF02776"/>
    </source>
</evidence>
<dbReference type="GO" id="GO:0050660">
    <property type="term" value="F:flavin adenine dinucleotide binding"/>
    <property type="evidence" value="ECO:0007669"/>
    <property type="project" value="TreeGrafter"/>
</dbReference>
<dbReference type="AlphaFoldDB" id="A0A1B1UL78"/>
<evidence type="ECO:0000256" key="2">
    <source>
        <dbReference type="ARBA" id="ARBA00023052"/>
    </source>
</evidence>
<dbReference type="CDD" id="cd00568">
    <property type="entry name" value="TPP_enzymes"/>
    <property type="match status" value="1"/>
</dbReference>
<dbReference type="InterPro" id="IPR029061">
    <property type="entry name" value="THDP-binding"/>
</dbReference>
<feature type="domain" description="Thiamine pyrophosphate enzyme N-terminal TPP-binding" evidence="6">
    <location>
        <begin position="5"/>
        <end position="122"/>
    </location>
</feature>
<dbReference type="PROSITE" id="PS00187">
    <property type="entry name" value="TPP_ENZYMES"/>
    <property type="match status" value="1"/>
</dbReference>
<dbReference type="EMBL" id="CP016428">
    <property type="protein sequence ID" value="ANW03493.1"/>
    <property type="molecule type" value="Genomic_DNA"/>
</dbReference>
<evidence type="ECO:0008006" key="9">
    <source>
        <dbReference type="Google" id="ProtNLM"/>
    </source>
</evidence>